<dbReference type="GeneID" id="87890182"/>
<dbReference type="EMBL" id="JAUDZG010000001">
    <property type="protein sequence ID" value="KAK3311654.1"/>
    <property type="molecule type" value="Genomic_DNA"/>
</dbReference>
<accession>A0AAJ0H4Y3</accession>
<protein>
    <submittedName>
        <fullName evidence="1">Uncharacterized protein</fullName>
    </submittedName>
</protein>
<reference evidence="1" key="2">
    <citation type="submission" date="2023-06" db="EMBL/GenBank/DDBJ databases">
        <authorList>
            <consortium name="Lawrence Berkeley National Laboratory"/>
            <person name="Mondo S.J."/>
            <person name="Hensen N."/>
            <person name="Bonometti L."/>
            <person name="Westerberg I."/>
            <person name="Brannstrom I.O."/>
            <person name="Guillou S."/>
            <person name="Cros-Aarteil S."/>
            <person name="Calhoun S."/>
            <person name="Haridas S."/>
            <person name="Kuo A."/>
            <person name="Pangilinan J."/>
            <person name="Riley R."/>
            <person name="Labutti K."/>
            <person name="Andreopoulos B."/>
            <person name="Lipzen A."/>
            <person name="Chen C."/>
            <person name="Yanf M."/>
            <person name="Daum C."/>
            <person name="Ng V."/>
            <person name="Clum A."/>
            <person name="Steindorff A."/>
            <person name="Ohm R."/>
            <person name="Martin F."/>
            <person name="Silar P."/>
            <person name="Natvig D."/>
            <person name="Lalanne C."/>
            <person name="Gautier V."/>
            <person name="Ament-Velasquez S.L."/>
            <person name="Kruys A."/>
            <person name="Hutchinson M.I."/>
            <person name="Powell A.J."/>
            <person name="Barry K."/>
            <person name="Miller A.N."/>
            <person name="Grigoriev I.V."/>
            <person name="Debuchy R."/>
            <person name="Gladieux P."/>
            <person name="Thoren M.H."/>
            <person name="Johannesson H."/>
        </authorList>
    </citation>
    <scope>NUCLEOTIDE SEQUENCE</scope>
    <source>
        <strain evidence="1">CBS 333.67</strain>
    </source>
</reference>
<gene>
    <name evidence="1" type="ORF">B0T15DRAFT_82031</name>
</gene>
<reference evidence="1" key="1">
    <citation type="journal article" date="2023" name="Mol. Phylogenet. Evol.">
        <title>Genome-scale phylogeny and comparative genomics of the fungal order Sordariales.</title>
        <authorList>
            <person name="Hensen N."/>
            <person name="Bonometti L."/>
            <person name="Westerberg I."/>
            <person name="Brannstrom I.O."/>
            <person name="Guillou S."/>
            <person name="Cros-Aarteil S."/>
            <person name="Calhoun S."/>
            <person name="Haridas S."/>
            <person name="Kuo A."/>
            <person name="Mondo S."/>
            <person name="Pangilinan J."/>
            <person name="Riley R."/>
            <person name="LaButti K."/>
            <person name="Andreopoulos B."/>
            <person name="Lipzen A."/>
            <person name="Chen C."/>
            <person name="Yan M."/>
            <person name="Daum C."/>
            <person name="Ng V."/>
            <person name="Clum A."/>
            <person name="Steindorff A."/>
            <person name="Ohm R.A."/>
            <person name="Martin F."/>
            <person name="Silar P."/>
            <person name="Natvig D.O."/>
            <person name="Lalanne C."/>
            <person name="Gautier V."/>
            <person name="Ament-Velasquez S.L."/>
            <person name="Kruys A."/>
            <person name="Hutchinson M.I."/>
            <person name="Powell A.J."/>
            <person name="Barry K."/>
            <person name="Miller A.N."/>
            <person name="Grigoriev I.V."/>
            <person name="Debuchy R."/>
            <person name="Gladieux P."/>
            <person name="Hiltunen Thoren M."/>
            <person name="Johannesson H."/>
        </authorList>
    </citation>
    <scope>NUCLEOTIDE SEQUENCE</scope>
    <source>
        <strain evidence="1">CBS 333.67</strain>
    </source>
</reference>
<proteinExistence type="predicted"/>
<sequence length="325" mass="37825">MTSAYDLIGQHSSNTLYNPEYVSYTDKEWARPYPSMQNLIVHTTIDDQDIVHATFDLAFMPLDSDEEKRAAEPALAPNKRYWMLETEADVEHWWHTEVSDIVMAAWARYPAIVQTCHTKPPSEIHISENVDTTYGVYFGNWRYPVAIGEIKRNLIKKKEWQTNSLRDSQQKLARELRGYADKYQCPQVFCWDGRTLLVLQFRAHKLEHIRNADCPIDCWVIPVQGSMCTFWYALYRLMVQGFRRCQGVVAAKPLRVGTLQEHGREFFTGRPIWMVDGHSGTNHPDDYVRVVDGATGGLFWSHEMVEDSVWETEAFWRTPDQVLNQ</sequence>
<keyword evidence="2" id="KW-1185">Reference proteome</keyword>
<evidence type="ECO:0000313" key="1">
    <source>
        <dbReference type="EMBL" id="KAK3311654.1"/>
    </source>
</evidence>
<organism evidence="1 2">
    <name type="scientific">Chaetomium strumarium</name>
    <dbReference type="NCBI Taxonomy" id="1170767"/>
    <lineage>
        <taxon>Eukaryota</taxon>
        <taxon>Fungi</taxon>
        <taxon>Dikarya</taxon>
        <taxon>Ascomycota</taxon>
        <taxon>Pezizomycotina</taxon>
        <taxon>Sordariomycetes</taxon>
        <taxon>Sordariomycetidae</taxon>
        <taxon>Sordariales</taxon>
        <taxon>Chaetomiaceae</taxon>
        <taxon>Chaetomium</taxon>
    </lineage>
</organism>
<dbReference type="Proteomes" id="UP001273166">
    <property type="component" value="Unassembled WGS sequence"/>
</dbReference>
<dbReference type="RefSeq" id="XP_062727434.1">
    <property type="nucleotide sequence ID" value="XM_062871353.1"/>
</dbReference>
<dbReference type="AlphaFoldDB" id="A0AAJ0H4Y3"/>
<evidence type="ECO:0000313" key="2">
    <source>
        <dbReference type="Proteomes" id="UP001273166"/>
    </source>
</evidence>
<comment type="caution">
    <text evidence="1">The sequence shown here is derived from an EMBL/GenBank/DDBJ whole genome shotgun (WGS) entry which is preliminary data.</text>
</comment>
<name>A0AAJ0H4Y3_9PEZI</name>